<comment type="caution">
    <text evidence="1">The sequence shown here is derived from an EMBL/GenBank/DDBJ whole genome shotgun (WGS) entry which is preliminary data.</text>
</comment>
<proteinExistence type="predicted"/>
<protein>
    <submittedName>
        <fullName evidence="1">Uncharacterized protein</fullName>
    </submittedName>
</protein>
<reference evidence="1 2" key="1">
    <citation type="journal article" date="2013" name="Mar. Genomics">
        <title>Expression of sulfatases in Rhodopirellula baltica and the diversity of sulfatases in the genus Rhodopirellula.</title>
        <authorList>
            <person name="Wegner C.E."/>
            <person name="Richter-Heitmann T."/>
            <person name="Klindworth A."/>
            <person name="Klockow C."/>
            <person name="Richter M."/>
            <person name="Achstetter T."/>
            <person name="Glockner F.O."/>
            <person name="Harder J."/>
        </authorList>
    </citation>
    <scope>NUCLEOTIDE SEQUENCE [LARGE SCALE GENOMIC DNA]</scope>
    <source>
        <strain evidence="1 2">SM41</strain>
    </source>
</reference>
<evidence type="ECO:0000313" key="2">
    <source>
        <dbReference type="Proteomes" id="UP000011885"/>
    </source>
</evidence>
<sequence>MNRPCESLTAVADETKQPIEPNVQILHRIRRDGSTKTFRV</sequence>
<keyword evidence="2" id="KW-1185">Reference proteome</keyword>
<evidence type="ECO:0000313" key="1">
    <source>
        <dbReference type="EMBL" id="EMI58019.1"/>
    </source>
</evidence>
<accession>M5U9N5</accession>
<name>M5U9N5_9BACT</name>
<dbReference type="EMBL" id="ANOH01000048">
    <property type="protein sequence ID" value="EMI58019.1"/>
    <property type="molecule type" value="Genomic_DNA"/>
</dbReference>
<gene>
    <name evidence="1" type="ORF">RSSM_00538</name>
</gene>
<organism evidence="1 2">
    <name type="scientific">Rhodopirellula sallentina SM41</name>
    <dbReference type="NCBI Taxonomy" id="1263870"/>
    <lineage>
        <taxon>Bacteria</taxon>
        <taxon>Pseudomonadati</taxon>
        <taxon>Planctomycetota</taxon>
        <taxon>Planctomycetia</taxon>
        <taxon>Pirellulales</taxon>
        <taxon>Pirellulaceae</taxon>
        <taxon>Rhodopirellula</taxon>
    </lineage>
</organism>
<dbReference type="PATRIC" id="fig|1263870.3.peg.589"/>
<dbReference type="AlphaFoldDB" id="M5U9N5"/>
<dbReference type="Proteomes" id="UP000011885">
    <property type="component" value="Unassembled WGS sequence"/>
</dbReference>